<keyword evidence="2 4" id="KW-0067">ATP-binding</keyword>
<gene>
    <name evidence="7" type="ordered locus">RUM_16660</name>
</gene>
<feature type="domain" description="RapZ C-terminal" evidence="6">
    <location>
        <begin position="165"/>
        <end position="285"/>
    </location>
</feature>
<dbReference type="AlphaFoldDB" id="D4LDQ0"/>
<evidence type="ECO:0000259" key="6">
    <source>
        <dbReference type="Pfam" id="PF22740"/>
    </source>
</evidence>
<feature type="domain" description="RapZ-like N-terminal" evidence="5">
    <location>
        <begin position="1"/>
        <end position="157"/>
    </location>
</feature>
<proteinExistence type="inferred from homology"/>
<dbReference type="HOGENOM" id="CLU_059558_0_0_9"/>
<dbReference type="PANTHER" id="PTHR30448:SF0">
    <property type="entry name" value="RNASE ADAPTER PROTEIN RAPZ"/>
    <property type="match status" value="1"/>
</dbReference>
<dbReference type="InterPro" id="IPR053930">
    <property type="entry name" value="RapZ-like_N"/>
</dbReference>
<dbReference type="EMBL" id="FP929052">
    <property type="protein sequence ID" value="CBL17745.1"/>
    <property type="molecule type" value="Genomic_DNA"/>
</dbReference>
<keyword evidence="7" id="KW-0808">Transferase</keyword>
<dbReference type="Pfam" id="PF03668">
    <property type="entry name" value="RapZ-like_N"/>
    <property type="match status" value="1"/>
</dbReference>
<dbReference type="InterPro" id="IPR005337">
    <property type="entry name" value="RapZ-like"/>
</dbReference>
<name>D4LDQ0_RUMC1</name>
<evidence type="ECO:0000313" key="7">
    <source>
        <dbReference type="EMBL" id="CBL17745.1"/>
    </source>
</evidence>
<dbReference type="NCBIfam" id="NF003828">
    <property type="entry name" value="PRK05416.1"/>
    <property type="match status" value="1"/>
</dbReference>
<evidence type="ECO:0000256" key="4">
    <source>
        <dbReference type="HAMAP-Rule" id="MF_00636"/>
    </source>
</evidence>
<dbReference type="HAMAP" id="MF_00636">
    <property type="entry name" value="RapZ_like"/>
    <property type="match status" value="1"/>
</dbReference>
<dbReference type="GO" id="GO:0005524">
    <property type="term" value="F:ATP binding"/>
    <property type="evidence" value="ECO:0007669"/>
    <property type="project" value="UniProtKB-UniRule"/>
</dbReference>
<dbReference type="KEGG" id="rch:RUM_16660"/>
<reference evidence="7" key="2">
    <citation type="submission" date="2010-03" db="EMBL/GenBank/DDBJ databases">
        <authorList>
            <person name="Pajon A."/>
        </authorList>
    </citation>
    <scope>NUCLEOTIDE SEQUENCE</scope>
    <source>
        <strain evidence="7">Type strain: 18P13</strain>
    </source>
</reference>
<dbReference type="GO" id="GO:0005525">
    <property type="term" value="F:GTP binding"/>
    <property type="evidence" value="ECO:0007669"/>
    <property type="project" value="UniProtKB-UniRule"/>
</dbReference>
<keyword evidence="3 4" id="KW-0342">GTP-binding</keyword>
<dbReference type="SUPFAM" id="SSF52540">
    <property type="entry name" value="P-loop containing nucleoside triphosphate hydrolases"/>
    <property type="match status" value="1"/>
</dbReference>
<keyword evidence="8" id="KW-1185">Reference proteome</keyword>
<protein>
    <submittedName>
        <fullName evidence="7">Predicted P-loop-containing kinase</fullName>
    </submittedName>
</protein>
<organism evidence="7 8">
    <name type="scientific">Ruminococcus champanellensis (strain DSM 18848 / JCM 17042 / KCTC 15320 / 18P13)</name>
    <dbReference type="NCBI Taxonomy" id="213810"/>
    <lineage>
        <taxon>Bacteria</taxon>
        <taxon>Bacillati</taxon>
        <taxon>Bacillota</taxon>
        <taxon>Clostridia</taxon>
        <taxon>Eubacteriales</taxon>
        <taxon>Oscillospiraceae</taxon>
        <taxon>Ruminococcus</taxon>
    </lineage>
</organism>
<sequence>MQFTVVTGMSGSGKSLAMHVLEDIGFYCIDNMPLQLLHKFVDLCMQSGSKLDRVAIAMDIRSGESFEELCGQLMQMKLDQRLDVKVLFLEASDEVILKRYKETRRKHPLDTAYQGSLHDAIAAERVRLNPLRGIASYLIDTSYLSTSQLKEQVKSLYLEKTSDSMMIQLTSFGFKYGATTEADLVFDVRCLPNPYYVKELRPHSGCDACVRDYVMSFPQSRKLLEKLEDLLDFLIPLYVGEGKSQLIIAFGCTGGKHRSVTFAELIGDYLSQKGLCVHKSHRDIQRDRA</sequence>
<dbReference type="PANTHER" id="PTHR30448">
    <property type="entry name" value="RNASE ADAPTER PROTEIN RAPZ"/>
    <property type="match status" value="1"/>
</dbReference>
<accession>D4LDQ0</accession>
<evidence type="ECO:0000256" key="2">
    <source>
        <dbReference type="ARBA" id="ARBA00022840"/>
    </source>
</evidence>
<dbReference type="Pfam" id="PF22740">
    <property type="entry name" value="PapZ_C"/>
    <property type="match status" value="1"/>
</dbReference>
<dbReference type="InterPro" id="IPR053931">
    <property type="entry name" value="RapZ_C"/>
</dbReference>
<keyword evidence="1 4" id="KW-0547">Nucleotide-binding</keyword>
<dbReference type="Proteomes" id="UP000007054">
    <property type="component" value="Chromosome"/>
</dbReference>
<evidence type="ECO:0000256" key="1">
    <source>
        <dbReference type="ARBA" id="ARBA00022741"/>
    </source>
</evidence>
<evidence type="ECO:0000313" key="8">
    <source>
        <dbReference type="Proteomes" id="UP000007054"/>
    </source>
</evidence>
<evidence type="ECO:0000256" key="3">
    <source>
        <dbReference type="ARBA" id="ARBA00023134"/>
    </source>
</evidence>
<evidence type="ECO:0000259" key="5">
    <source>
        <dbReference type="Pfam" id="PF03668"/>
    </source>
</evidence>
<feature type="binding site" evidence="4">
    <location>
        <begin position="8"/>
        <end position="15"/>
    </location>
    <ligand>
        <name>ATP</name>
        <dbReference type="ChEBI" id="CHEBI:30616"/>
    </ligand>
</feature>
<keyword evidence="7" id="KW-0418">Kinase</keyword>
<feature type="binding site" evidence="4">
    <location>
        <begin position="59"/>
        <end position="62"/>
    </location>
    <ligand>
        <name>GTP</name>
        <dbReference type="ChEBI" id="CHEBI:37565"/>
    </ligand>
</feature>
<dbReference type="GO" id="GO:0016301">
    <property type="term" value="F:kinase activity"/>
    <property type="evidence" value="ECO:0007669"/>
    <property type="project" value="UniProtKB-KW"/>
</dbReference>
<dbReference type="PATRIC" id="fig|213810.4.peg.1566"/>
<reference evidence="7" key="1">
    <citation type="submission" date="2010-03" db="EMBL/GenBank/DDBJ databases">
        <title>The genome sequence of Ruminococcus sp. 18P13.</title>
        <authorList>
            <consortium name="metaHIT consortium -- http://www.metahit.eu/"/>
            <person name="Pajon A."/>
            <person name="Turner K."/>
            <person name="Parkhill J."/>
            <person name="Bernalier A."/>
        </authorList>
    </citation>
    <scope>NUCLEOTIDE SEQUENCE [LARGE SCALE GENOMIC DNA]</scope>
    <source>
        <strain evidence="7">Type strain: 18P13</strain>
    </source>
</reference>
<dbReference type="RefSeq" id="WP_015558651.1">
    <property type="nucleotide sequence ID" value="NC_021039.1"/>
</dbReference>
<dbReference type="STRING" id="213810.RUM_16660"/>
<dbReference type="BioCyc" id="RCHA213810:RUM_RS08105-MONOMER"/>
<dbReference type="GeneID" id="83156376"/>
<dbReference type="InterPro" id="IPR027417">
    <property type="entry name" value="P-loop_NTPase"/>
</dbReference>
<dbReference type="PIRSF" id="PIRSF005052">
    <property type="entry name" value="P-loopkin"/>
    <property type="match status" value="1"/>
</dbReference>